<proteinExistence type="predicted"/>
<dbReference type="SUPFAM" id="SSF81383">
    <property type="entry name" value="F-box domain"/>
    <property type="match status" value="1"/>
</dbReference>
<dbReference type="AlphaFoldDB" id="A0A176VZH8"/>
<dbReference type="Gene3D" id="1.20.1280.50">
    <property type="match status" value="1"/>
</dbReference>
<protein>
    <recommendedName>
        <fullName evidence="1">F-box domain-containing protein</fullName>
    </recommendedName>
</protein>
<keyword evidence="3" id="KW-1185">Reference proteome</keyword>
<dbReference type="InterPro" id="IPR001810">
    <property type="entry name" value="F-box_dom"/>
</dbReference>
<organism evidence="2 3">
    <name type="scientific">Marchantia polymorpha subsp. ruderalis</name>
    <dbReference type="NCBI Taxonomy" id="1480154"/>
    <lineage>
        <taxon>Eukaryota</taxon>
        <taxon>Viridiplantae</taxon>
        <taxon>Streptophyta</taxon>
        <taxon>Embryophyta</taxon>
        <taxon>Marchantiophyta</taxon>
        <taxon>Marchantiopsida</taxon>
        <taxon>Marchantiidae</taxon>
        <taxon>Marchantiales</taxon>
        <taxon>Marchantiaceae</taxon>
        <taxon>Marchantia</taxon>
    </lineage>
</organism>
<evidence type="ECO:0000259" key="1">
    <source>
        <dbReference type="Pfam" id="PF12937"/>
    </source>
</evidence>
<name>A0A176VZH8_MARPO</name>
<dbReference type="EMBL" id="LVLJ01002295">
    <property type="protein sequence ID" value="OAE25711.1"/>
    <property type="molecule type" value="Genomic_DNA"/>
</dbReference>
<dbReference type="InterPro" id="IPR036047">
    <property type="entry name" value="F-box-like_dom_sf"/>
</dbReference>
<gene>
    <name evidence="2" type="ORF">AXG93_4368s1710</name>
</gene>
<dbReference type="Proteomes" id="UP000077202">
    <property type="component" value="Unassembled WGS sequence"/>
</dbReference>
<comment type="caution">
    <text evidence="2">The sequence shown here is derived from an EMBL/GenBank/DDBJ whole genome shotgun (WGS) entry which is preliminary data.</text>
</comment>
<feature type="domain" description="F-box" evidence="1">
    <location>
        <begin position="3"/>
        <end position="38"/>
    </location>
</feature>
<reference evidence="2" key="1">
    <citation type="submission" date="2016-03" db="EMBL/GenBank/DDBJ databases">
        <title>Mechanisms controlling the formation of the plant cell surface in tip-growing cells are functionally conserved among land plants.</title>
        <authorList>
            <person name="Honkanen S."/>
            <person name="Jones V.A."/>
            <person name="Morieri G."/>
            <person name="Champion C."/>
            <person name="Hetherington A.J."/>
            <person name="Kelly S."/>
            <person name="Saint-Marcoux D."/>
            <person name="Proust H."/>
            <person name="Prescott H."/>
            <person name="Dolan L."/>
        </authorList>
    </citation>
    <scope>NUCLEOTIDE SEQUENCE [LARGE SCALE GENOMIC DNA]</scope>
    <source>
        <tissue evidence="2">Whole gametophyte</tissue>
    </source>
</reference>
<accession>A0A176VZH8</accession>
<evidence type="ECO:0000313" key="2">
    <source>
        <dbReference type="EMBL" id="OAE25711.1"/>
    </source>
</evidence>
<dbReference type="Pfam" id="PF12937">
    <property type="entry name" value="F-box-like"/>
    <property type="match status" value="1"/>
</dbReference>
<sequence length="93" mass="10473">MLVLQKVRDPRTLAACTCVSKKWREKASDEKLMRRFCKTQWPSLKCVVGKKARAQARQNVAAVPRIVVNTSNKNLFGFLAPYAKNVEAVVVPD</sequence>
<evidence type="ECO:0000313" key="3">
    <source>
        <dbReference type="Proteomes" id="UP000077202"/>
    </source>
</evidence>